<dbReference type="GO" id="GO:0005886">
    <property type="term" value="C:plasma membrane"/>
    <property type="evidence" value="ECO:0007669"/>
    <property type="project" value="TreeGrafter"/>
</dbReference>
<organism evidence="2 3">
    <name type="scientific">Pseudomonas syringae pv. japonica str. M301072</name>
    <dbReference type="NCBI Taxonomy" id="629262"/>
    <lineage>
        <taxon>Bacteria</taxon>
        <taxon>Pseudomonadati</taxon>
        <taxon>Pseudomonadota</taxon>
        <taxon>Gammaproteobacteria</taxon>
        <taxon>Pseudomonadales</taxon>
        <taxon>Pseudomonadaceae</taxon>
        <taxon>Pseudomonas</taxon>
        <taxon>Pseudomonas syringae</taxon>
    </lineage>
</organism>
<dbReference type="InterPro" id="IPR001712">
    <property type="entry name" value="T3SS_FHIPEP"/>
</dbReference>
<keyword evidence="1" id="KW-0472">Membrane</keyword>
<comment type="caution">
    <text evidence="2">The sequence shown here is derived from an EMBL/GenBank/DDBJ whole genome shotgun (WGS) entry which is preliminary data.</text>
</comment>
<dbReference type="PANTHER" id="PTHR30161">
    <property type="entry name" value="FLAGELLAR EXPORT PROTEIN, MEMBRANE FLHA SUBUNIT-RELATED"/>
    <property type="match status" value="1"/>
</dbReference>
<dbReference type="HOGENOM" id="CLU_2488783_0_0_6"/>
<feature type="non-terminal residue" evidence="2">
    <location>
        <position position="1"/>
    </location>
</feature>
<gene>
    <name evidence="2" type="primary">flhA</name>
    <name evidence="2" type="ORF">PSYJA_38813</name>
</gene>
<dbReference type="EMBL" id="AEAH01002686">
    <property type="protein sequence ID" value="EGH34591.1"/>
    <property type="molecule type" value="Genomic_DNA"/>
</dbReference>
<keyword evidence="1" id="KW-0812">Transmembrane</keyword>
<dbReference type="GO" id="GO:0009306">
    <property type="term" value="P:protein secretion"/>
    <property type="evidence" value="ECO:0007669"/>
    <property type="project" value="InterPro"/>
</dbReference>
<keyword evidence="2" id="KW-0282">Flagellum</keyword>
<protein>
    <submittedName>
        <fullName evidence="2">Flagellar biosynthesis protein FlhA</fullName>
    </submittedName>
</protein>
<dbReference type="PANTHER" id="PTHR30161:SF1">
    <property type="entry name" value="FLAGELLAR BIOSYNTHESIS PROTEIN FLHA-RELATED"/>
    <property type="match status" value="1"/>
</dbReference>
<evidence type="ECO:0000313" key="2">
    <source>
        <dbReference type="EMBL" id="EGH34591.1"/>
    </source>
</evidence>
<dbReference type="Proteomes" id="UP000004471">
    <property type="component" value="Unassembled WGS sequence"/>
</dbReference>
<feature type="non-terminal residue" evidence="2">
    <location>
        <position position="87"/>
    </location>
</feature>
<feature type="transmembrane region" description="Helical" evidence="1">
    <location>
        <begin position="31"/>
        <end position="51"/>
    </location>
</feature>
<keyword evidence="2" id="KW-0969">Cilium</keyword>
<keyword evidence="1" id="KW-1133">Transmembrane helix</keyword>
<dbReference type="Pfam" id="PF00771">
    <property type="entry name" value="FHIPEP"/>
    <property type="match status" value="1"/>
</dbReference>
<name>F3FWJ9_PSESX</name>
<evidence type="ECO:0000256" key="1">
    <source>
        <dbReference type="SAM" id="Phobius"/>
    </source>
</evidence>
<dbReference type="AlphaFoldDB" id="F3FWJ9"/>
<dbReference type="GO" id="GO:0044780">
    <property type="term" value="P:bacterial-type flagellum assembly"/>
    <property type="evidence" value="ECO:0007669"/>
    <property type="project" value="TreeGrafter"/>
</dbReference>
<proteinExistence type="predicted"/>
<evidence type="ECO:0000313" key="3">
    <source>
        <dbReference type="Proteomes" id="UP000004471"/>
    </source>
</evidence>
<sequence>PEAKRRRAEVAQEAEFYGSMDGASKFVRGDAIAGLLILFINLIGGMLVGILQHNMTFADAGRVYTLLTIGDGLVAQLPSLLLSTAAA</sequence>
<reference evidence="2 3" key="1">
    <citation type="journal article" date="2011" name="PLoS Pathog.">
        <title>Dynamic evolution of pathogenicity revealed by sequencing and comparative genomics of 19 Pseudomonas syringae isolates.</title>
        <authorList>
            <person name="Baltrus D.A."/>
            <person name="Nishimura M.T."/>
            <person name="Romanchuk A."/>
            <person name="Chang J.H."/>
            <person name="Mukhtar M.S."/>
            <person name="Cherkis K."/>
            <person name="Roach J."/>
            <person name="Grant S.R."/>
            <person name="Jones C.D."/>
            <person name="Dangl J.L."/>
        </authorList>
    </citation>
    <scope>NUCLEOTIDE SEQUENCE [LARGE SCALE GENOMIC DNA]</scope>
    <source>
        <strain evidence="3">M301072PT</strain>
    </source>
</reference>
<keyword evidence="2" id="KW-0966">Cell projection</keyword>
<feature type="transmembrane region" description="Helical" evidence="1">
    <location>
        <begin position="63"/>
        <end position="86"/>
    </location>
</feature>
<accession>F3FWJ9</accession>